<gene>
    <name evidence="3" type="ORF">CWO07_22910</name>
</gene>
<organism evidence="3 4">
    <name type="scientific">Vibrio splendidus</name>
    <dbReference type="NCBI Taxonomy" id="29497"/>
    <lineage>
        <taxon>Bacteria</taxon>
        <taxon>Pseudomonadati</taxon>
        <taxon>Pseudomonadota</taxon>
        <taxon>Gammaproteobacteria</taxon>
        <taxon>Vibrionales</taxon>
        <taxon>Vibrionaceae</taxon>
        <taxon>Vibrio</taxon>
    </lineage>
</organism>
<dbReference type="InterPro" id="IPR025139">
    <property type="entry name" value="DUF4062"/>
</dbReference>
<dbReference type="RefSeq" id="WP_108188305.1">
    <property type="nucleotide sequence ID" value="NZ_CAWOYR010000088.1"/>
</dbReference>
<dbReference type="Proteomes" id="UP000244197">
    <property type="component" value="Unassembled WGS sequence"/>
</dbReference>
<comment type="caution">
    <text evidence="3">The sequence shown here is derived from an EMBL/GenBank/DDBJ whole genome shotgun (WGS) entry which is preliminary data.</text>
</comment>
<evidence type="ECO:0000313" key="4">
    <source>
        <dbReference type="Proteomes" id="UP000244197"/>
    </source>
</evidence>
<evidence type="ECO:0000313" key="3">
    <source>
        <dbReference type="EMBL" id="PTP23538.1"/>
    </source>
</evidence>
<accession>A0A2T5EPM0</accession>
<evidence type="ECO:0000259" key="2">
    <source>
        <dbReference type="Pfam" id="PF13271"/>
    </source>
</evidence>
<name>A0A2T5EPM0_VIBSP</name>
<sequence length="341" mass="39709">MARPRVFVSSTYYDLKYVRADLQRFIEDQGYDPVLNEKGHIPYGSDEKLESYCYKEIELCDIVIGIVGGRYGSDSYESQGYSVSNAELQSAIKKGKQLYVFIDHQVMTEYRTYQANKDNDSINYASVDDPKVFKFIDDLFNLPNNNQIQSFNSVMDITSHLKEQWAGLFQRLLSEEIRKRELNIIDEINSTSSTLKSLVTYLTEEKEKGNTTIENILLNNHPAFEELRRKISLGHRVFFQNKKELRELLDTYGYADCDFFDDGTIDYIKNGLNLTVSEDIFDEQQNLKIFTPENWKDEYISIKDCPPPPPPQPVPKRPRRPFVPQQRQTRPPETTDDDIPF</sequence>
<protein>
    <recommendedName>
        <fullName evidence="2">DUF4062 domain-containing protein</fullName>
    </recommendedName>
</protein>
<evidence type="ECO:0000256" key="1">
    <source>
        <dbReference type="SAM" id="MobiDB-lite"/>
    </source>
</evidence>
<dbReference type="EMBL" id="PIFK01000070">
    <property type="protein sequence ID" value="PTP23538.1"/>
    <property type="molecule type" value="Genomic_DNA"/>
</dbReference>
<proteinExistence type="predicted"/>
<dbReference type="Pfam" id="PF13271">
    <property type="entry name" value="DUF4062"/>
    <property type="match status" value="1"/>
</dbReference>
<dbReference type="AlphaFoldDB" id="A0A2T5EPM0"/>
<feature type="domain" description="DUF4062" evidence="2">
    <location>
        <begin position="5"/>
        <end position="91"/>
    </location>
</feature>
<feature type="compositionally biased region" description="Low complexity" evidence="1">
    <location>
        <begin position="322"/>
        <end position="332"/>
    </location>
</feature>
<feature type="region of interest" description="Disordered" evidence="1">
    <location>
        <begin position="300"/>
        <end position="341"/>
    </location>
</feature>
<reference evidence="3 4" key="1">
    <citation type="submission" date="2017-11" db="EMBL/GenBank/DDBJ databases">
        <title>Population delineation of vibrios coincides with oyster pathogenicity.</title>
        <authorList>
            <person name="Bruto M."/>
            <person name="Labreuche Y."/>
            <person name="James A."/>
            <person name="Piel D."/>
            <person name="Chenivesse S."/>
            <person name="Petton B."/>
            <person name="Polz M.F."/>
            <person name="Le Roux F."/>
        </authorList>
    </citation>
    <scope>NUCLEOTIDE SEQUENCE [LARGE SCALE GENOMIC DNA]</scope>
    <source>
        <strain evidence="3 4">FF_144</strain>
    </source>
</reference>
<feature type="compositionally biased region" description="Pro residues" evidence="1">
    <location>
        <begin position="305"/>
        <end position="315"/>
    </location>
</feature>